<dbReference type="AlphaFoldDB" id="A0A412ELQ3"/>
<protein>
    <submittedName>
        <fullName evidence="1">Plasmid mobilization relaxosome protein MobC</fullName>
    </submittedName>
</protein>
<organism evidence="1 2">
    <name type="scientific">Blautia obeum</name>
    <dbReference type="NCBI Taxonomy" id="40520"/>
    <lineage>
        <taxon>Bacteria</taxon>
        <taxon>Bacillati</taxon>
        <taxon>Bacillota</taxon>
        <taxon>Clostridia</taxon>
        <taxon>Lachnospirales</taxon>
        <taxon>Lachnospiraceae</taxon>
        <taxon>Blautia</taxon>
    </lineage>
</organism>
<evidence type="ECO:0000313" key="2">
    <source>
        <dbReference type="Proteomes" id="UP000285839"/>
    </source>
</evidence>
<dbReference type="RefSeq" id="WP_117801582.1">
    <property type="nucleotide sequence ID" value="NZ_CAXTZU010000007.1"/>
</dbReference>
<dbReference type="Proteomes" id="UP000285839">
    <property type="component" value="Unassembled WGS sequence"/>
</dbReference>
<comment type="caution">
    <text evidence="1">The sequence shown here is derived from an EMBL/GenBank/DDBJ whole genome shotgun (WGS) entry which is preliminary data.</text>
</comment>
<reference evidence="1 2" key="1">
    <citation type="submission" date="2018-08" db="EMBL/GenBank/DDBJ databases">
        <title>A genome reference for cultivated species of the human gut microbiota.</title>
        <authorList>
            <person name="Zou Y."/>
            <person name="Xue W."/>
            <person name="Luo G."/>
        </authorList>
    </citation>
    <scope>NUCLEOTIDE SEQUENCE [LARGE SCALE GENOMIC DNA]</scope>
    <source>
        <strain evidence="1 2">AF25-21</strain>
    </source>
</reference>
<sequence>MARPKKDKNLRHTRHIMLRLTNTEYEIIAENAKAASLPLAEYVRKQITNKKAIVKYEIVADLPELKKLIAEFGKIGSNLNQIARYFNTGGLHSQEMRNEIKKSIAEIYKLKYEVIKLAGDFTTVNANNRNNTGEN</sequence>
<name>A0A412ELQ3_9FIRM</name>
<dbReference type="InterPro" id="IPR053842">
    <property type="entry name" value="NikA-like"/>
</dbReference>
<gene>
    <name evidence="1" type="ORF">DWY46_17820</name>
</gene>
<evidence type="ECO:0000313" key="1">
    <source>
        <dbReference type="EMBL" id="RGR44992.1"/>
    </source>
</evidence>
<dbReference type="Pfam" id="PF21983">
    <property type="entry name" value="NikA-like"/>
    <property type="match status" value="1"/>
</dbReference>
<proteinExistence type="predicted"/>
<accession>A0A412ELQ3</accession>
<dbReference type="EMBL" id="QRUH01000023">
    <property type="protein sequence ID" value="RGR44992.1"/>
    <property type="molecule type" value="Genomic_DNA"/>
</dbReference>